<name>A0A0A8ZWN0_ARUDO</name>
<sequence>MRAYCGYAMNECISDIVMLCSSVILLCDLVHFILV</sequence>
<keyword evidence="1" id="KW-1133">Transmembrane helix</keyword>
<evidence type="ECO:0000256" key="1">
    <source>
        <dbReference type="SAM" id="Phobius"/>
    </source>
</evidence>
<reference evidence="2" key="2">
    <citation type="journal article" date="2015" name="Data Brief">
        <title>Shoot transcriptome of the giant reed, Arundo donax.</title>
        <authorList>
            <person name="Barrero R.A."/>
            <person name="Guerrero F.D."/>
            <person name="Moolhuijzen P."/>
            <person name="Goolsby J.A."/>
            <person name="Tidwell J."/>
            <person name="Bellgard S.E."/>
            <person name="Bellgard M.I."/>
        </authorList>
    </citation>
    <scope>NUCLEOTIDE SEQUENCE</scope>
    <source>
        <tissue evidence="2">Shoot tissue taken approximately 20 cm above the soil surface</tissue>
    </source>
</reference>
<keyword evidence="1" id="KW-0472">Membrane</keyword>
<feature type="transmembrane region" description="Helical" evidence="1">
    <location>
        <begin position="12"/>
        <end position="34"/>
    </location>
</feature>
<dbReference type="AlphaFoldDB" id="A0A0A8ZWN0"/>
<reference evidence="2" key="1">
    <citation type="submission" date="2014-09" db="EMBL/GenBank/DDBJ databases">
        <authorList>
            <person name="Magalhaes I.L.F."/>
            <person name="Oliveira U."/>
            <person name="Santos F.R."/>
            <person name="Vidigal T.H.D.A."/>
            <person name="Brescovit A.D."/>
            <person name="Santos A.J."/>
        </authorList>
    </citation>
    <scope>NUCLEOTIDE SEQUENCE</scope>
    <source>
        <tissue evidence="2">Shoot tissue taken approximately 20 cm above the soil surface</tissue>
    </source>
</reference>
<dbReference type="EMBL" id="GBRH01256745">
    <property type="protein sequence ID" value="JAD41150.1"/>
    <property type="molecule type" value="Transcribed_RNA"/>
</dbReference>
<keyword evidence="1" id="KW-0812">Transmembrane</keyword>
<evidence type="ECO:0000313" key="2">
    <source>
        <dbReference type="EMBL" id="JAD41150.1"/>
    </source>
</evidence>
<organism evidence="2">
    <name type="scientific">Arundo donax</name>
    <name type="common">Giant reed</name>
    <name type="synonym">Donax arundinaceus</name>
    <dbReference type="NCBI Taxonomy" id="35708"/>
    <lineage>
        <taxon>Eukaryota</taxon>
        <taxon>Viridiplantae</taxon>
        <taxon>Streptophyta</taxon>
        <taxon>Embryophyta</taxon>
        <taxon>Tracheophyta</taxon>
        <taxon>Spermatophyta</taxon>
        <taxon>Magnoliopsida</taxon>
        <taxon>Liliopsida</taxon>
        <taxon>Poales</taxon>
        <taxon>Poaceae</taxon>
        <taxon>PACMAD clade</taxon>
        <taxon>Arundinoideae</taxon>
        <taxon>Arundineae</taxon>
        <taxon>Arundo</taxon>
    </lineage>
</organism>
<proteinExistence type="predicted"/>
<accession>A0A0A8ZWN0</accession>
<protein>
    <submittedName>
        <fullName evidence="2">Uncharacterized protein</fullName>
    </submittedName>
</protein>